<accession>A0A6A6GU20</accession>
<proteinExistence type="predicted"/>
<dbReference type="GO" id="GO:0009976">
    <property type="term" value="F:tocopherol cyclase activity"/>
    <property type="evidence" value="ECO:0007669"/>
    <property type="project" value="InterPro"/>
</dbReference>
<dbReference type="PANTHER" id="PTHR35309:SF4">
    <property type="entry name" value="TOCOPHEROL CYCLASE"/>
    <property type="match status" value="1"/>
</dbReference>
<evidence type="ECO:0000313" key="1">
    <source>
        <dbReference type="EMBL" id="KAF2229225.1"/>
    </source>
</evidence>
<reference evidence="1" key="1">
    <citation type="journal article" date="2020" name="Stud. Mycol.">
        <title>101 Dothideomycetes genomes: a test case for predicting lifestyles and emergence of pathogens.</title>
        <authorList>
            <person name="Haridas S."/>
            <person name="Albert R."/>
            <person name="Binder M."/>
            <person name="Bloem J."/>
            <person name="Labutti K."/>
            <person name="Salamov A."/>
            <person name="Andreopoulos B."/>
            <person name="Baker S."/>
            <person name="Barry K."/>
            <person name="Bills G."/>
            <person name="Bluhm B."/>
            <person name="Cannon C."/>
            <person name="Castanera R."/>
            <person name="Culley D."/>
            <person name="Daum C."/>
            <person name="Ezra D."/>
            <person name="Gonzalez J."/>
            <person name="Henrissat B."/>
            <person name="Kuo A."/>
            <person name="Liang C."/>
            <person name="Lipzen A."/>
            <person name="Lutzoni F."/>
            <person name="Magnuson J."/>
            <person name="Mondo S."/>
            <person name="Nolan M."/>
            <person name="Ohm R."/>
            <person name="Pangilinan J."/>
            <person name="Park H.-J."/>
            <person name="Ramirez L."/>
            <person name="Alfaro M."/>
            <person name="Sun H."/>
            <person name="Tritt A."/>
            <person name="Yoshinaga Y."/>
            <person name="Zwiers L.-H."/>
            <person name="Turgeon B."/>
            <person name="Goodwin S."/>
            <person name="Spatafora J."/>
            <person name="Crous P."/>
            <person name="Grigoriev I."/>
        </authorList>
    </citation>
    <scope>NUCLEOTIDE SEQUENCE</scope>
    <source>
        <strain evidence="1">Tuck. ex Michener</strain>
    </source>
</reference>
<name>A0A6A6GU20_VIRVR</name>
<dbReference type="PANTHER" id="PTHR35309">
    <property type="match status" value="1"/>
</dbReference>
<organism evidence="1 2">
    <name type="scientific">Viridothelium virens</name>
    <name type="common">Speckled blister lichen</name>
    <name type="synonym">Trypethelium virens</name>
    <dbReference type="NCBI Taxonomy" id="1048519"/>
    <lineage>
        <taxon>Eukaryota</taxon>
        <taxon>Fungi</taxon>
        <taxon>Dikarya</taxon>
        <taxon>Ascomycota</taxon>
        <taxon>Pezizomycotina</taxon>
        <taxon>Dothideomycetes</taxon>
        <taxon>Dothideomycetes incertae sedis</taxon>
        <taxon>Trypetheliales</taxon>
        <taxon>Trypetheliaceae</taxon>
        <taxon>Viridothelium</taxon>
    </lineage>
</organism>
<dbReference type="AlphaFoldDB" id="A0A6A6GU20"/>
<gene>
    <name evidence="1" type="ORF">EV356DRAFT_456266</name>
</gene>
<evidence type="ECO:0000313" key="2">
    <source>
        <dbReference type="Proteomes" id="UP000800092"/>
    </source>
</evidence>
<dbReference type="OrthoDB" id="5421239at2759"/>
<keyword evidence="2" id="KW-1185">Reference proteome</keyword>
<dbReference type="Proteomes" id="UP000800092">
    <property type="component" value="Unassembled WGS sequence"/>
</dbReference>
<dbReference type="EMBL" id="ML991871">
    <property type="protein sequence ID" value="KAF2229225.1"/>
    <property type="molecule type" value="Genomic_DNA"/>
</dbReference>
<protein>
    <submittedName>
        <fullName evidence="1">Uncharacterized protein</fullName>
    </submittedName>
</protein>
<dbReference type="InterPro" id="IPR025893">
    <property type="entry name" value="Tocopherol_cyclase"/>
</dbReference>
<sequence length="347" mass="39160">MRHHAPHLHAVFEGYYSKFTLPSGASLIVIVCSVPKAAKNRHQLSFTYVPADSQNVIQHELWVDDIQRIPYASNNAFEIRVPGVGVMRCPDASTTEYTFRHQQCVLQAKTSGPQAWSGFASTPEGLLVYLPLPLHWHVHSLGSIAEYELDFPGTASLPVSDRKGEATVHEEKNWAHSFPSAHMWVQAWDATSAHHGVCLAGGKVLGMEAYLVGYRNSRCGLNLTFRPPFALSAMKLSPFMRLHRDWTDRFFELEIYGWNYRIAITAQAPKGTFFSLSAPFHDGHRENYLAQSLAAQATVKVWRRRGWLSWLGIGRWERVCEERFEKAALEFGGTYYPLAGNDARKNA</sequence>